<evidence type="ECO:0000313" key="2">
    <source>
        <dbReference type="EMBL" id="KAJ9605232.1"/>
    </source>
</evidence>
<dbReference type="SUPFAM" id="SSF54427">
    <property type="entry name" value="NTF2-like"/>
    <property type="match status" value="1"/>
</dbReference>
<dbReference type="InterPro" id="IPR032710">
    <property type="entry name" value="NTF2-like_dom_sf"/>
</dbReference>
<dbReference type="AlphaFoldDB" id="A0AA38X1U4"/>
<comment type="caution">
    <text evidence="2">The sequence shown here is derived from an EMBL/GenBank/DDBJ whole genome shotgun (WGS) entry which is preliminary data.</text>
</comment>
<dbReference type="Proteomes" id="UP001172673">
    <property type="component" value="Unassembled WGS sequence"/>
</dbReference>
<sequence>MATHTTVQELIKTRLTHIKEASERRDVDAVVSWYSKDATFVDPGTTRFPFHGIPVDFYLFVRLKVRNISIVGSEALRRFYANAYDAIPTCKISNPEMTGLTPEFVACEMNCEGEVAKDVPPMGLKAGDTLKTTGVSLFWWRWEGKSKEWDGDLSEEGVRGWKITQERAYHLMTGKADEHE</sequence>
<keyword evidence="3" id="KW-1185">Reference proteome</keyword>
<protein>
    <recommendedName>
        <fullName evidence="1">SnoaL-like domain-containing protein</fullName>
    </recommendedName>
</protein>
<proteinExistence type="predicted"/>
<evidence type="ECO:0000259" key="1">
    <source>
        <dbReference type="Pfam" id="PF12680"/>
    </source>
</evidence>
<gene>
    <name evidence="2" type="ORF">H2200_010622</name>
</gene>
<dbReference type="EMBL" id="JAPDRK010000017">
    <property type="protein sequence ID" value="KAJ9605232.1"/>
    <property type="molecule type" value="Genomic_DNA"/>
</dbReference>
<dbReference type="InterPro" id="IPR037401">
    <property type="entry name" value="SnoaL-like"/>
</dbReference>
<feature type="domain" description="SnoaL-like" evidence="1">
    <location>
        <begin position="20"/>
        <end position="145"/>
    </location>
</feature>
<name>A0AA38X1U4_9EURO</name>
<organism evidence="2 3">
    <name type="scientific">Cladophialophora chaetospira</name>
    <dbReference type="NCBI Taxonomy" id="386627"/>
    <lineage>
        <taxon>Eukaryota</taxon>
        <taxon>Fungi</taxon>
        <taxon>Dikarya</taxon>
        <taxon>Ascomycota</taxon>
        <taxon>Pezizomycotina</taxon>
        <taxon>Eurotiomycetes</taxon>
        <taxon>Chaetothyriomycetidae</taxon>
        <taxon>Chaetothyriales</taxon>
        <taxon>Herpotrichiellaceae</taxon>
        <taxon>Cladophialophora</taxon>
    </lineage>
</organism>
<dbReference type="Gene3D" id="3.10.450.50">
    <property type="match status" value="1"/>
</dbReference>
<reference evidence="2" key="1">
    <citation type="submission" date="2022-10" db="EMBL/GenBank/DDBJ databases">
        <title>Culturing micro-colonial fungi from biological soil crusts in the Mojave desert and describing Neophaeococcomyces mojavensis, and introducing the new genera and species Taxawa tesnikishii.</title>
        <authorList>
            <person name="Kurbessoian T."/>
            <person name="Stajich J.E."/>
        </authorList>
    </citation>
    <scope>NUCLEOTIDE SEQUENCE</scope>
    <source>
        <strain evidence="2">TK_41</strain>
    </source>
</reference>
<evidence type="ECO:0000313" key="3">
    <source>
        <dbReference type="Proteomes" id="UP001172673"/>
    </source>
</evidence>
<accession>A0AA38X1U4</accession>
<dbReference type="Pfam" id="PF12680">
    <property type="entry name" value="SnoaL_2"/>
    <property type="match status" value="1"/>
</dbReference>